<organism evidence="1 2">
    <name type="scientific">Stachybotrys chlorohalonatus (strain IBT 40285)</name>
    <dbReference type="NCBI Taxonomy" id="1283841"/>
    <lineage>
        <taxon>Eukaryota</taxon>
        <taxon>Fungi</taxon>
        <taxon>Dikarya</taxon>
        <taxon>Ascomycota</taxon>
        <taxon>Pezizomycotina</taxon>
        <taxon>Sordariomycetes</taxon>
        <taxon>Hypocreomycetidae</taxon>
        <taxon>Hypocreales</taxon>
        <taxon>Stachybotryaceae</taxon>
        <taxon>Stachybotrys</taxon>
    </lineage>
</organism>
<dbReference type="EMBL" id="KL659851">
    <property type="protein sequence ID" value="KFA68470.1"/>
    <property type="molecule type" value="Genomic_DNA"/>
</dbReference>
<protein>
    <submittedName>
        <fullName evidence="1">Uncharacterized protein</fullName>
    </submittedName>
</protein>
<sequence>SELEETSGAGLQ</sequence>
<feature type="non-terminal residue" evidence="1">
    <location>
        <position position="1"/>
    </location>
</feature>
<reference evidence="1 2" key="1">
    <citation type="journal article" date="2014" name="BMC Genomics">
        <title>Comparative genome sequencing reveals chemotype-specific gene clusters in the toxigenic black mold Stachybotrys.</title>
        <authorList>
            <person name="Semeiks J."/>
            <person name="Borek D."/>
            <person name="Otwinowski Z."/>
            <person name="Grishin N.V."/>
        </authorList>
    </citation>
    <scope>NUCLEOTIDE SEQUENCE [LARGE SCALE GENOMIC DNA]</scope>
    <source>
        <strain evidence="1 2">IBT 40285</strain>
    </source>
</reference>
<evidence type="ECO:0000313" key="1">
    <source>
        <dbReference type="EMBL" id="KFA68470.1"/>
    </source>
</evidence>
<feature type="non-terminal residue" evidence="1">
    <location>
        <position position="12"/>
    </location>
</feature>
<dbReference type="HOGENOM" id="CLU_3436995_0_0_1"/>
<dbReference type="Proteomes" id="UP000028524">
    <property type="component" value="Unassembled WGS sequence"/>
</dbReference>
<gene>
    <name evidence="1" type="ORF">S40285_09392</name>
</gene>
<name>A0A084QWY5_STAC4</name>
<keyword evidence="2" id="KW-1185">Reference proteome</keyword>
<proteinExistence type="predicted"/>
<accession>A0A084QWY5</accession>
<evidence type="ECO:0000313" key="2">
    <source>
        <dbReference type="Proteomes" id="UP000028524"/>
    </source>
</evidence>
<dbReference type="InParanoid" id="A0A084QWY5"/>